<sequence>ESVCKLLKSLYGLKQAPRCWTEHFSDFIIKFGFSKSSADSCFYIYDKNDEKMFLAIYVDDGLVATSHEYLIDKLLFEL</sequence>
<reference evidence="2 3" key="1">
    <citation type="submission" date="2015-07" db="EMBL/GenBank/DDBJ databases">
        <title>The genome of Habropoda laboriosa.</title>
        <authorList>
            <person name="Pan H."/>
            <person name="Kapheim K."/>
        </authorList>
    </citation>
    <scope>NUCLEOTIDE SEQUENCE [LARGE SCALE GENOMIC DNA]</scope>
    <source>
        <strain evidence="2">0110345459</strain>
    </source>
</reference>
<dbReference type="AlphaFoldDB" id="A0A0L7QK31"/>
<evidence type="ECO:0000313" key="3">
    <source>
        <dbReference type="Proteomes" id="UP000053825"/>
    </source>
</evidence>
<organism evidence="2 3">
    <name type="scientific">Habropoda laboriosa</name>
    <dbReference type="NCBI Taxonomy" id="597456"/>
    <lineage>
        <taxon>Eukaryota</taxon>
        <taxon>Metazoa</taxon>
        <taxon>Ecdysozoa</taxon>
        <taxon>Arthropoda</taxon>
        <taxon>Hexapoda</taxon>
        <taxon>Insecta</taxon>
        <taxon>Pterygota</taxon>
        <taxon>Neoptera</taxon>
        <taxon>Endopterygota</taxon>
        <taxon>Hymenoptera</taxon>
        <taxon>Apocrita</taxon>
        <taxon>Aculeata</taxon>
        <taxon>Apoidea</taxon>
        <taxon>Anthophila</taxon>
        <taxon>Apidae</taxon>
        <taxon>Habropoda</taxon>
    </lineage>
</organism>
<feature type="non-terminal residue" evidence="2">
    <location>
        <position position="1"/>
    </location>
</feature>
<dbReference type="InterPro" id="IPR013103">
    <property type="entry name" value="RVT_2"/>
</dbReference>
<dbReference type="STRING" id="597456.A0A0L7QK31"/>
<evidence type="ECO:0000313" key="2">
    <source>
        <dbReference type="EMBL" id="KOC58983.1"/>
    </source>
</evidence>
<protein>
    <submittedName>
        <fullName evidence="2">Copia protein</fullName>
    </submittedName>
</protein>
<feature type="domain" description="Reverse transcriptase Ty1/copia-type" evidence="1">
    <location>
        <begin position="2"/>
        <end position="72"/>
    </location>
</feature>
<accession>A0A0L7QK31</accession>
<evidence type="ECO:0000259" key="1">
    <source>
        <dbReference type="Pfam" id="PF07727"/>
    </source>
</evidence>
<dbReference type="EMBL" id="KQ414987">
    <property type="protein sequence ID" value="KOC58983.1"/>
    <property type="molecule type" value="Genomic_DNA"/>
</dbReference>
<proteinExistence type="predicted"/>
<feature type="non-terminal residue" evidence="2">
    <location>
        <position position="78"/>
    </location>
</feature>
<gene>
    <name evidence="2" type="ORF">WH47_00808</name>
</gene>
<keyword evidence="3" id="KW-1185">Reference proteome</keyword>
<dbReference type="Proteomes" id="UP000053825">
    <property type="component" value="Unassembled WGS sequence"/>
</dbReference>
<name>A0A0L7QK31_9HYME</name>
<dbReference type="Pfam" id="PF07727">
    <property type="entry name" value="RVT_2"/>
    <property type="match status" value="1"/>
</dbReference>